<protein>
    <submittedName>
        <fullName evidence="2">Uncharacterized protein</fullName>
    </submittedName>
</protein>
<dbReference type="Proteomes" id="UP001177670">
    <property type="component" value="Unassembled WGS sequence"/>
</dbReference>
<feature type="compositionally biased region" description="Polar residues" evidence="1">
    <location>
        <begin position="1"/>
        <end position="14"/>
    </location>
</feature>
<feature type="compositionally biased region" description="Basic and acidic residues" evidence="1">
    <location>
        <begin position="16"/>
        <end position="30"/>
    </location>
</feature>
<dbReference type="EMBL" id="JAHYIQ010000007">
    <property type="protein sequence ID" value="KAK1130252.1"/>
    <property type="molecule type" value="Genomic_DNA"/>
</dbReference>
<feature type="compositionally biased region" description="Basic and acidic residues" evidence="1">
    <location>
        <begin position="61"/>
        <end position="70"/>
    </location>
</feature>
<accession>A0AA40KRW0</accession>
<proteinExistence type="predicted"/>
<evidence type="ECO:0000256" key="1">
    <source>
        <dbReference type="SAM" id="MobiDB-lite"/>
    </source>
</evidence>
<keyword evidence="3" id="KW-1185">Reference proteome</keyword>
<dbReference type="AlphaFoldDB" id="A0AA40KRW0"/>
<feature type="region of interest" description="Disordered" evidence="1">
    <location>
        <begin position="1"/>
        <end position="85"/>
    </location>
</feature>
<name>A0AA40KRW0_9HYME</name>
<evidence type="ECO:0000313" key="2">
    <source>
        <dbReference type="EMBL" id="KAK1130252.1"/>
    </source>
</evidence>
<sequence length="85" mass="9597">MNLTLSITSANVAQKSRPEKPEKARNERETGVGVSRNPAIYQHNHLDSQSDQTCHARCKRSHIDRTREASTKLSKKKSPAKSELR</sequence>
<organism evidence="2 3">
    <name type="scientific">Melipona bicolor</name>
    <dbReference type="NCBI Taxonomy" id="60889"/>
    <lineage>
        <taxon>Eukaryota</taxon>
        <taxon>Metazoa</taxon>
        <taxon>Ecdysozoa</taxon>
        <taxon>Arthropoda</taxon>
        <taxon>Hexapoda</taxon>
        <taxon>Insecta</taxon>
        <taxon>Pterygota</taxon>
        <taxon>Neoptera</taxon>
        <taxon>Endopterygota</taxon>
        <taxon>Hymenoptera</taxon>
        <taxon>Apocrita</taxon>
        <taxon>Aculeata</taxon>
        <taxon>Apoidea</taxon>
        <taxon>Anthophila</taxon>
        <taxon>Apidae</taxon>
        <taxon>Melipona</taxon>
    </lineage>
</organism>
<comment type="caution">
    <text evidence="2">The sequence shown here is derived from an EMBL/GenBank/DDBJ whole genome shotgun (WGS) entry which is preliminary data.</text>
</comment>
<gene>
    <name evidence="2" type="ORF">K0M31_018391</name>
</gene>
<reference evidence="2" key="1">
    <citation type="submission" date="2021-10" db="EMBL/GenBank/DDBJ databases">
        <title>Melipona bicolor Genome sequencing and assembly.</title>
        <authorList>
            <person name="Araujo N.S."/>
            <person name="Arias M.C."/>
        </authorList>
    </citation>
    <scope>NUCLEOTIDE SEQUENCE</scope>
    <source>
        <strain evidence="2">USP_2M_L1-L4_2017</strain>
        <tissue evidence="2">Whole body</tissue>
    </source>
</reference>
<evidence type="ECO:0000313" key="3">
    <source>
        <dbReference type="Proteomes" id="UP001177670"/>
    </source>
</evidence>